<dbReference type="GO" id="GO:0015627">
    <property type="term" value="C:type II protein secretion system complex"/>
    <property type="evidence" value="ECO:0007669"/>
    <property type="project" value="InterPro"/>
</dbReference>
<dbReference type="PANTHER" id="PTHR38779">
    <property type="entry name" value="TYPE II SECRETION SYSTEM PROTEIN I-RELATED"/>
    <property type="match status" value="1"/>
</dbReference>
<keyword evidence="8 9" id="KW-0472">Membrane</keyword>
<dbReference type="EMBL" id="VLLC01000001">
    <property type="protein sequence ID" value="TWI77463.1"/>
    <property type="molecule type" value="Genomic_DNA"/>
</dbReference>
<keyword evidence="6 9" id="KW-0812">Transmembrane</keyword>
<name>A0A562S8E1_9BACT</name>
<dbReference type="InterPro" id="IPR010052">
    <property type="entry name" value="T2SS_protein-GspI"/>
</dbReference>
<dbReference type="OrthoDB" id="5419553at2"/>
<dbReference type="RefSeq" id="WP_144681534.1">
    <property type="nucleotide sequence ID" value="NZ_VLLC01000001.1"/>
</dbReference>
<evidence type="ECO:0000256" key="4">
    <source>
        <dbReference type="ARBA" id="ARBA00022481"/>
    </source>
</evidence>
<keyword evidence="4" id="KW-0488">Methylation</keyword>
<keyword evidence="7 9" id="KW-1133">Transmembrane helix</keyword>
<dbReference type="InterPro" id="IPR045584">
    <property type="entry name" value="Pilin-like"/>
</dbReference>
<comment type="subcellular location">
    <subcellularLocation>
        <location evidence="1">Cell inner membrane</location>
        <topology evidence="1">Single-pass membrane protein</topology>
    </subcellularLocation>
</comment>
<accession>A0A562S8E1</accession>
<protein>
    <submittedName>
        <fullName evidence="10">Type II secretion system protein I</fullName>
    </submittedName>
</protein>
<evidence type="ECO:0000313" key="11">
    <source>
        <dbReference type="Proteomes" id="UP000318307"/>
    </source>
</evidence>
<comment type="similarity">
    <text evidence="2">Belongs to the GSP I family.</text>
</comment>
<dbReference type="NCBIfam" id="TIGR02532">
    <property type="entry name" value="IV_pilin_GFxxxE"/>
    <property type="match status" value="1"/>
</dbReference>
<keyword evidence="3" id="KW-1003">Cell membrane</keyword>
<keyword evidence="11" id="KW-1185">Reference proteome</keyword>
<dbReference type="PROSITE" id="PS00409">
    <property type="entry name" value="PROKAR_NTER_METHYL"/>
    <property type="match status" value="1"/>
</dbReference>
<feature type="transmembrane region" description="Helical" evidence="9">
    <location>
        <begin position="12"/>
        <end position="31"/>
    </location>
</feature>
<comment type="caution">
    <text evidence="10">The sequence shown here is derived from an EMBL/GenBank/DDBJ whole genome shotgun (WGS) entry which is preliminary data.</text>
</comment>
<evidence type="ECO:0000313" key="10">
    <source>
        <dbReference type="EMBL" id="TWI77463.1"/>
    </source>
</evidence>
<reference evidence="10 11" key="1">
    <citation type="submission" date="2019-07" db="EMBL/GenBank/DDBJ databases">
        <title>Genome sequencing of 100 strains of the haloalkaliphilic chemolithoautotrophic sulfur-oxidizing bacterium Thioalkalivibrio.</title>
        <authorList>
            <person name="Muyzer G."/>
        </authorList>
    </citation>
    <scope>NUCLEOTIDE SEQUENCE [LARGE SCALE GENOMIC DNA]</scope>
    <source>
        <strain evidence="10 11">ASO4-4</strain>
    </source>
</reference>
<evidence type="ECO:0000256" key="9">
    <source>
        <dbReference type="SAM" id="Phobius"/>
    </source>
</evidence>
<sequence length="129" mass="14099">MNEQNQKGFTLLEVMIALSILAIVLTAVLSLHARSIAMLDRSSADILAPYLASQVLSSISRELPDPASLQGSFEPFPDLSWQAAVTPAPGLAAGMVAEEESRHLFLVDVRIMRNNVLLFRLETLRGTRP</sequence>
<dbReference type="Pfam" id="PF07963">
    <property type="entry name" value="N_methyl"/>
    <property type="match status" value="1"/>
</dbReference>
<evidence type="ECO:0000256" key="6">
    <source>
        <dbReference type="ARBA" id="ARBA00022692"/>
    </source>
</evidence>
<evidence type="ECO:0000256" key="8">
    <source>
        <dbReference type="ARBA" id="ARBA00023136"/>
    </source>
</evidence>
<evidence type="ECO:0000256" key="1">
    <source>
        <dbReference type="ARBA" id="ARBA00004377"/>
    </source>
</evidence>
<dbReference type="Proteomes" id="UP000318307">
    <property type="component" value="Unassembled WGS sequence"/>
</dbReference>
<dbReference type="GO" id="GO:0005886">
    <property type="term" value="C:plasma membrane"/>
    <property type="evidence" value="ECO:0007669"/>
    <property type="project" value="UniProtKB-SubCell"/>
</dbReference>
<dbReference type="AlphaFoldDB" id="A0A562S8E1"/>
<dbReference type="InterPro" id="IPR012902">
    <property type="entry name" value="N_methyl_site"/>
</dbReference>
<proteinExistence type="inferred from homology"/>
<evidence type="ECO:0000256" key="3">
    <source>
        <dbReference type="ARBA" id="ARBA00022475"/>
    </source>
</evidence>
<keyword evidence="5" id="KW-0997">Cell inner membrane</keyword>
<gene>
    <name evidence="10" type="ORF">LZ24_00273</name>
</gene>
<evidence type="ECO:0000256" key="2">
    <source>
        <dbReference type="ARBA" id="ARBA00008358"/>
    </source>
</evidence>
<organism evidence="10 11">
    <name type="scientific">Desulfobotulus alkaliphilus</name>
    <dbReference type="NCBI Taxonomy" id="622671"/>
    <lineage>
        <taxon>Bacteria</taxon>
        <taxon>Pseudomonadati</taxon>
        <taxon>Thermodesulfobacteriota</taxon>
        <taxon>Desulfobacteria</taxon>
        <taxon>Desulfobacterales</taxon>
        <taxon>Desulfobacteraceae</taxon>
        <taxon>Desulfobotulus</taxon>
    </lineage>
</organism>
<dbReference type="SUPFAM" id="SSF54523">
    <property type="entry name" value="Pili subunits"/>
    <property type="match status" value="1"/>
</dbReference>
<dbReference type="GO" id="GO:0015628">
    <property type="term" value="P:protein secretion by the type II secretion system"/>
    <property type="evidence" value="ECO:0007669"/>
    <property type="project" value="InterPro"/>
</dbReference>
<evidence type="ECO:0000256" key="5">
    <source>
        <dbReference type="ARBA" id="ARBA00022519"/>
    </source>
</evidence>
<evidence type="ECO:0000256" key="7">
    <source>
        <dbReference type="ARBA" id="ARBA00022989"/>
    </source>
</evidence>
<dbReference type="PANTHER" id="PTHR38779:SF2">
    <property type="entry name" value="TYPE II SECRETION SYSTEM PROTEIN I-RELATED"/>
    <property type="match status" value="1"/>
</dbReference>